<accession>A0A1L9QWX5</accession>
<evidence type="ECO:0000313" key="1">
    <source>
        <dbReference type="EMBL" id="OJJ27188.1"/>
    </source>
</evidence>
<reference evidence="1" key="1">
    <citation type="submission" date="2016-10" db="EMBL/GenBank/DDBJ databases">
        <title>CRISPR-Cas defence system in Roseofilum reptotaenium: evidence of a bacteriophage-cyanobacterium arms race in the coral black band disease.</title>
        <authorList>
            <person name="Buerger P."/>
            <person name="Wood-Charlson E.M."/>
            <person name="Weynberg K.D."/>
            <person name="Willis B."/>
            <person name="Van Oppen M.J."/>
        </authorList>
    </citation>
    <scope>NUCLEOTIDE SEQUENCE [LARGE SCALE GENOMIC DNA]</scope>
    <source>
        <strain evidence="1">AO1-A</strain>
    </source>
</reference>
<organism evidence="1 2">
    <name type="scientific">Roseofilum reptotaenium AO1-A</name>
    <dbReference type="NCBI Taxonomy" id="1925591"/>
    <lineage>
        <taxon>Bacteria</taxon>
        <taxon>Bacillati</taxon>
        <taxon>Cyanobacteriota</taxon>
        <taxon>Cyanophyceae</taxon>
        <taxon>Desertifilales</taxon>
        <taxon>Desertifilaceae</taxon>
        <taxon>Roseofilum</taxon>
    </lineage>
</organism>
<sequence length="179" mass="20127">MASADQVKQYLAHWLQLGRKIYIHNGDCTLSPHPVIERNRYSKAFEDCWQTLLSDQSGDCYLEDTDQTIAELLTPKWDIILCCRCVMPIPMTIGSMETKNCPCIRLSSWPNLDLPLPRSPVNNQAALNTIKQKLLQANEKQIPADQAVLEPGETLPPVSNVDSELLNQLPKCQCSHQVA</sequence>
<proteinExistence type="predicted"/>
<evidence type="ECO:0000313" key="2">
    <source>
        <dbReference type="Proteomes" id="UP000183940"/>
    </source>
</evidence>
<keyword evidence="2" id="KW-1185">Reference proteome</keyword>
<dbReference type="STRING" id="1925591.BI308_01485"/>
<comment type="caution">
    <text evidence="1">The sequence shown here is derived from an EMBL/GenBank/DDBJ whole genome shotgun (WGS) entry which is preliminary data.</text>
</comment>
<protein>
    <submittedName>
        <fullName evidence="1">Uncharacterized protein</fullName>
    </submittedName>
</protein>
<dbReference type="AlphaFoldDB" id="A0A1L9QWX5"/>
<name>A0A1L9QWX5_9CYAN</name>
<gene>
    <name evidence="1" type="ORF">BI308_01485</name>
</gene>
<dbReference type="EMBL" id="MLAW01000002">
    <property type="protein sequence ID" value="OJJ27188.1"/>
    <property type="molecule type" value="Genomic_DNA"/>
</dbReference>
<dbReference type="Proteomes" id="UP000183940">
    <property type="component" value="Unassembled WGS sequence"/>
</dbReference>